<evidence type="ECO:0000313" key="1">
    <source>
        <dbReference type="EMBL" id="CAB4294091.1"/>
    </source>
</evidence>
<evidence type="ECO:0000313" key="2">
    <source>
        <dbReference type="Proteomes" id="UP000507245"/>
    </source>
</evidence>
<proteinExistence type="predicted"/>
<sequence length="103" mass="11591">MEISDTLLTEQRVCWCEESLWFPECLKAEAGIIGELSSARCLSKKSRAIQFIPFLSKKRTLQMIIVGELSLGIGVQCPGLQQWIRSDFSRNVGVDPSQNCSRQ</sequence>
<gene>
    <name evidence="1" type="ORF">ORAREDHAP_LOCUS3816</name>
</gene>
<name>A0A6J5W193_PRUAR</name>
<keyword evidence="2" id="KW-1185">Reference proteome</keyword>
<accession>A0A6J5W193</accession>
<dbReference type="EMBL" id="CAEKKB010000001">
    <property type="protein sequence ID" value="CAB4294091.1"/>
    <property type="molecule type" value="Genomic_DNA"/>
</dbReference>
<reference evidence="2" key="1">
    <citation type="journal article" date="2020" name="Genome Biol.">
        <title>Gamete binning: chromosome-level and haplotype-resolved genome assembly enabled by high-throughput single-cell sequencing of gamete genomes.</title>
        <authorList>
            <person name="Campoy J.A."/>
            <person name="Sun H."/>
            <person name="Goel M."/>
            <person name="Jiao W.-B."/>
            <person name="Folz-Donahue K."/>
            <person name="Wang N."/>
            <person name="Rubio M."/>
            <person name="Liu C."/>
            <person name="Kukat C."/>
            <person name="Ruiz D."/>
            <person name="Huettel B."/>
            <person name="Schneeberger K."/>
        </authorList>
    </citation>
    <scope>NUCLEOTIDE SEQUENCE [LARGE SCALE GENOMIC DNA]</scope>
    <source>
        <strain evidence="2">cv. Rojo Pasion</strain>
    </source>
</reference>
<organism evidence="1 2">
    <name type="scientific">Prunus armeniaca</name>
    <name type="common">Apricot</name>
    <name type="synonym">Armeniaca vulgaris</name>
    <dbReference type="NCBI Taxonomy" id="36596"/>
    <lineage>
        <taxon>Eukaryota</taxon>
        <taxon>Viridiplantae</taxon>
        <taxon>Streptophyta</taxon>
        <taxon>Embryophyta</taxon>
        <taxon>Tracheophyta</taxon>
        <taxon>Spermatophyta</taxon>
        <taxon>Magnoliopsida</taxon>
        <taxon>eudicotyledons</taxon>
        <taxon>Gunneridae</taxon>
        <taxon>Pentapetalae</taxon>
        <taxon>rosids</taxon>
        <taxon>fabids</taxon>
        <taxon>Rosales</taxon>
        <taxon>Rosaceae</taxon>
        <taxon>Amygdaloideae</taxon>
        <taxon>Amygdaleae</taxon>
        <taxon>Prunus</taxon>
    </lineage>
</organism>
<protein>
    <submittedName>
        <fullName evidence="1">Uncharacterized protein</fullName>
    </submittedName>
</protein>
<dbReference type="Proteomes" id="UP000507245">
    <property type="component" value="Unassembled WGS sequence"/>
</dbReference>
<dbReference type="AlphaFoldDB" id="A0A6J5W193"/>